<sequence>MNTYIFDKEKIKNKNLFCLEYYQKEISKEEIKKQYKDREIVVYYGNSYVYFDWYYDERKDEIKEKTKYWKFKNNEYELQDGEYTEVNKNEIFFKPKPITDKPYKWNKKEKEWEIDTEREKELQKEEEEKIVREYFPTIDMLKEEILSDGFEYQGHRQRCREKDMIFIASSIMSLESAEKMFGRKDKIKWAFNDYDYVDLGVEELKTLQLVGTPFFQKVYAVEKILKAKIPFKITKSDYLKILNKIKLQTEMKKIEEIKNDL</sequence>
<dbReference type="Proteomes" id="UP000224182">
    <property type="component" value="Unassembled WGS sequence"/>
</dbReference>
<evidence type="ECO:0000313" key="2">
    <source>
        <dbReference type="Proteomes" id="UP000224182"/>
    </source>
</evidence>
<gene>
    <name evidence="1" type="ORF">CBG54_05500</name>
</gene>
<accession>A0A2C6BPK9</accession>
<reference evidence="1 2" key="1">
    <citation type="submission" date="2017-06" db="EMBL/GenBank/DDBJ databases">
        <title>Draft genome sequence of Fusobacterium nucleatum subsp. polymorphum KCOM 1271 (=ChDC F305).</title>
        <authorList>
            <person name="Kook J.-K."/>
            <person name="Park S.-N."/>
            <person name="Lim Y.K."/>
            <person name="Roh H."/>
        </authorList>
    </citation>
    <scope>NUCLEOTIDE SEQUENCE [LARGE SCALE GENOMIC DNA]</scope>
    <source>
        <strain evidence="2">KCOM 1271 (ChDC F305)</strain>
    </source>
</reference>
<dbReference type="EMBL" id="NIRN01000001">
    <property type="protein sequence ID" value="PHI06517.1"/>
    <property type="molecule type" value="Genomic_DNA"/>
</dbReference>
<dbReference type="RefSeq" id="WP_098974179.1">
    <property type="nucleotide sequence ID" value="NZ_CP077115.1"/>
</dbReference>
<evidence type="ECO:0000313" key="1">
    <source>
        <dbReference type="EMBL" id="PHI06517.1"/>
    </source>
</evidence>
<name>A0A2C6BPK9_FUSNP</name>
<organism evidence="1 2">
    <name type="scientific">Fusobacterium nucleatum subsp. polymorphum</name>
    <name type="common">Fusobacterium polymorphum</name>
    <dbReference type="NCBI Taxonomy" id="76857"/>
    <lineage>
        <taxon>Bacteria</taxon>
        <taxon>Fusobacteriati</taxon>
        <taxon>Fusobacteriota</taxon>
        <taxon>Fusobacteriia</taxon>
        <taxon>Fusobacteriales</taxon>
        <taxon>Fusobacteriaceae</taxon>
        <taxon>Fusobacterium</taxon>
    </lineage>
</organism>
<dbReference type="AlphaFoldDB" id="A0A2C6BPK9"/>
<proteinExistence type="predicted"/>
<protein>
    <submittedName>
        <fullName evidence="1">Uncharacterized protein</fullName>
    </submittedName>
</protein>
<comment type="caution">
    <text evidence="1">The sequence shown here is derived from an EMBL/GenBank/DDBJ whole genome shotgun (WGS) entry which is preliminary data.</text>
</comment>